<protein>
    <submittedName>
        <fullName evidence="3">SH2 domain-containing protein</fullName>
    </submittedName>
</protein>
<accession>A0A1I8IUH8</accession>
<evidence type="ECO:0000313" key="2">
    <source>
        <dbReference type="Proteomes" id="UP000095280"/>
    </source>
</evidence>
<dbReference type="WBParaSite" id="maker-uti_cns_0016839-snap-gene-0.2-mRNA-1">
    <property type="protein sequence ID" value="maker-uti_cns_0016839-snap-gene-0.2-mRNA-1"/>
    <property type="gene ID" value="maker-uti_cns_0016839-snap-gene-0.2"/>
</dbReference>
<keyword evidence="2" id="KW-1185">Reference proteome</keyword>
<dbReference type="Proteomes" id="UP000095280">
    <property type="component" value="Unplaced"/>
</dbReference>
<sequence length="528" mass="58686">DHSFVQSLSSVIKFDMGHLCDLFLPAAEQTLVPLCHRLVEQLEKAEHFSSKELQHCHHWMQDSPRPWHWFRVRCQDQQKKAASDGALQSLGANKSRTADRVRGAGVSQQTVDVAPSPRLSRRPSGHRGNAAPTARKQRHATPDSLLPPAAPPWLTTTTTTAAAAMERNPLSPSGNLKNSGPHQPDRHWIPRQTPPYHWRPPLKPDQSVSLRPQRRQAPQPAQPPGHLRWPLKDELPASNSEFQLGVEGRSLKKYHFGGRRRQGGSAQASTAAAAAARGGGGSGDDGDGSSECDGGFAVTAATDRNNSMAISEFGIGKGSYQAPKKPEPVEAYVPEELSAPAEEFRETFRPETGSFVQLWLRVRRMNYEQLLWQLISTGRFQREQTYDPENLPFWTIGMRVKVRSQLTMGRVMAAIRCRLGTNCPGLRFCLDGFFGMRGYSDIFNSADACPWMEISNFSTAISLRLQHGDNVFISIATPAQIADVIAWRRTLAMSMSKPKERQMSVKEDDSSIIGKIAYDSQVMHELLL</sequence>
<organism evidence="2 3">
    <name type="scientific">Macrostomum lignano</name>
    <dbReference type="NCBI Taxonomy" id="282301"/>
    <lineage>
        <taxon>Eukaryota</taxon>
        <taxon>Metazoa</taxon>
        <taxon>Spiralia</taxon>
        <taxon>Lophotrochozoa</taxon>
        <taxon>Platyhelminthes</taxon>
        <taxon>Rhabditophora</taxon>
        <taxon>Macrostomorpha</taxon>
        <taxon>Macrostomida</taxon>
        <taxon>Macrostomidae</taxon>
        <taxon>Macrostomum</taxon>
    </lineage>
</organism>
<feature type="region of interest" description="Disordered" evidence="1">
    <location>
        <begin position="167"/>
        <end position="232"/>
    </location>
</feature>
<feature type="compositionally biased region" description="Polar residues" evidence="1">
    <location>
        <begin position="170"/>
        <end position="181"/>
    </location>
</feature>
<proteinExistence type="predicted"/>
<evidence type="ECO:0000256" key="1">
    <source>
        <dbReference type="SAM" id="MobiDB-lite"/>
    </source>
</evidence>
<feature type="region of interest" description="Disordered" evidence="1">
    <location>
        <begin position="82"/>
        <end position="154"/>
    </location>
</feature>
<feature type="compositionally biased region" description="Low complexity" evidence="1">
    <location>
        <begin position="142"/>
        <end position="154"/>
    </location>
</feature>
<name>A0A1I8IUH8_9PLAT</name>
<dbReference type="AlphaFoldDB" id="A0A1I8IUH8"/>
<reference evidence="3" key="1">
    <citation type="submission" date="2016-11" db="UniProtKB">
        <authorList>
            <consortium name="WormBaseParasite"/>
        </authorList>
    </citation>
    <scope>IDENTIFICATION</scope>
</reference>
<feature type="region of interest" description="Disordered" evidence="1">
    <location>
        <begin position="256"/>
        <end position="291"/>
    </location>
</feature>
<feature type="compositionally biased region" description="Low complexity" evidence="1">
    <location>
        <begin position="263"/>
        <end position="276"/>
    </location>
</feature>
<evidence type="ECO:0000313" key="3">
    <source>
        <dbReference type="WBParaSite" id="maker-uti_cns_0016839-snap-gene-0.2-mRNA-1"/>
    </source>
</evidence>